<comment type="caution">
    <text evidence="12">The sequence shown here is derived from an EMBL/GenBank/DDBJ whole genome shotgun (WGS) entry which is preliminary data.</text>
</comment>
<keyword evidence="5 11" id="KW-0479">Metal-binding</keyword>
<accession>A0AAD4QYV0</accession>
<comment type="subcellular location">
    <subcellularLocation>
        <location evidence="11">Cytoplasm</location>
    </subcellularLocation>
    <subcellularLocation>
        <location evidence="11">Nucleus</location>
    </subcellularLocation>
</comment>
<evidence type="ECO:0000313" key="12">
    <source>
        <dbReference type="EMBL" id="KAI1698634.1"/>
    </source>
</evidence>
<keyword evidence="7 11" id="KW-0560">Oxidoreductase</keyword>
<evidence type="ECO:0000256" key="2">
    <source>
        <dbReference type="ARBA" id="ARBA00022490"/>
    </source>
</evidence>
<keyword evidence="2 11" id="KW-0963">Cytoplasm</keyword>
<feature type="binding site" evidence="11">
    <location>
        <position position="94"/>
    </location>
    <ligand>
        <name>Ni(2+)</name>
        <dbReference type="ChEBI" id="CHEBI:49786"/>
        <note>for nickel-dependent acireductone dioxygenase activity</note>
    </ligand>
</feature>
<evidence type="ECO:0000313" key="13">
    <source>
        <dbReference type="Proteomes" id="UP001201812"/>
    </source>
</evidence>
<feature type="binding site" evidence="11">
    <location>
        <position position="90"/>
    </location>
    <ligand>
        <name>Ni(2+)</name>
        <dbReference type="ChEBI" id="CHEBI:49786"/>
        <note>for nickel-dependent acireductone dioxygenase activity</note>
    </ligand>
</feature>
<comment type="catalytic activity">
    <reaction evidence="11">
        <text>1,2-dihydroxy-5-(methylsulfanyl)pent-1-en-3-one + O2 = 3-(methylsulfanyl)propanoate + CO + formate + 2 H(+)</text>
        <dbReference type="Rhea" id="RHEA:14161"/>
        <dbReference type="ChEBI" id="CHEBI:15378"/>
        <dbReference type="ChEBI" id="CHEBI:15379"/>
        <dbReference type="ChEBI" id="CHEBI:15740"/>
        <dbReference type="ChEBI" id="CHEBI:17245"/>
        <dbReference type="ChEBI" id="CHEBI:49016"/>
        <dbReference type="ChEBI" id="CHEBI:49252"/>
        <dbReference type="EC" id="1.13.11.53"/>
    </reaction>
</comment>
<feature type="binding site" evidence="11">
    <location>
        <position position="88"/>
    </location>
    <ligand>
        <name>Fe(2+)</name>
        <dbReference type="ChEBI" id="CHEBI:29033"/>
        <note>for iron-dependent acireductone dioxygenase activity</note>
    </ligand>
</feature>
<dbReference type="EMBL" id="JAKKPZ010000210">
    <property type="protein sequence ID" value="KAI1698634.1"/>
    <property type="molecule type" value="Genomic_DNA"/>
</dbReference>
<keyword evidence="4 11" id="KW-0028">Amino-acid biosynthesis</keyword>
<evidence type="ECO:0000256" key="8">
    <source>
        <dbReference type="ARBA" id="ARBA00023004"/>
    </source>
</evidence>
<name>A0AAD4QYV0_9BILA</name>
<comment type="similarity">
    <text evidence="11">Belongs to the acireductone dioxygenase (ARD) family.</text>
</comment>
<feature type="binding site" evidence="11">
    <location>
        <position position="88"/>
    </location>
    <ligand>
        <name>Ni(2+)</name>
        <dbReference type="ChEBI" id="CHEBI:49786"/>
        <note>for nickel-dependent acireductone dioxygenase activity</note>
    </ligand>
</feature>
<dbReference type="HAMAP" id="MF_03154">
    <property type="entry name" value="Salvage_MtnD_euk"/>
    <property type="match status" value="1"/>
</dbReference>
<feature type="binding site" evidence="11">
    <location>
        <position position="133"/>
    </location>
    <ligand>
        <name>Fe(2+)</name>
        <dbReference type="ChEBI" id="CHEBI:29033"/>
        <note>for iron-dependent acireductone dioxygenase activity</note>
    </ligand>
</feature>
<feature type="binding site" evidence="11">
    <location>
        <position position="94"/>
    </location>
    <ligand>
        <name>Fe(2+)</name>
        <dbReference type="ChEBI" id="CHEBI:29033"/>
        <note>for iron-dependent acireductone dioxygenase activity</note>
    </ligand>
</feature>
<dbReference type="PANTHER" id="PTHR23418">
    <property type="entry name" value="ACIREDUCTONE DIOXYGENASE"/>
    <property type="match status" value="1"/>
</dbReference>
<feature type="binding site" evidence="11">
    <location>
        <position position="90"/>
    </location>
    <ligand>
        <name>Fe(2+)</name>
        <dbReference type="ChEBI" id="CHEBI:29033"/>
        <note>for iron-dependent acireductone dioxygenase activity</note>
    </ligand>
</feature>
<dbReference type="Pfam" id="PF03079">
    <property type="entry name" value="ARD"/>
    <property type="match status" value="1"/>
</dbReference>
<keyword evidence="8 11" id="KW-0408">Iron</keyword>
<dbReference type="InterPro" id="IPR011051">
    <property type="entry name" value="RmlC_Cupin_sf"/>
</dbReference>
<sequence>MVKCWLLKDTDKITDTRLENHREPKQYVTGDDLRRFGVFISHVPVTDLESGLDKICEEGGYKWRDQIVVNRTDLENYEERVKDFWNEHFHPDKEVRYLASGSGYFDVRNEKEEWVRMLLEPGDLMVLPGGIYHRFSPTMEEACHVIRLYSEVPTWTRFYRSEGECHNTRMAAIRTGHSMRIS</sequence>
<dbReference type="InterPro" id="IPR014710">
    <property type="entry name" value="RmlC-like_jellyroll"/>
</dbReference>
<dbReference type="GO" id="GO:0016151">
    <property type="term" value="F:nickel cation binding"/>
    <property type="evidence" value="ECO:0007669"/>
    <property type="project" value="UniProtKB-UniRule"/>
</dbReference>
<feature type="binding site" evidence="11">
    <location>
        <position position="133"/>
    </location>
    <ligand>
        <name>Ni(2+)</name>
        <dbReference type="ChEBI" id="CHEBI:49786"/>
        <note>for nickel-dependent acireductone dioxygenase activity</note>
    </ligand>
</feature>
<evidence type="ECO:0000256" key="3">
    <source>
        <dbReference type="ARBA" id="ARBA00022596"/>
    </source>
</evidence>
<evidence type="ECO:0000256" key="11">
    <source>
        <dbReference type="HAMAP-Rule" id="MF_03154"/>
    </source>
</evidence>
<protein>
    <recommendedName>
        <fullName evidence="11">Acireductone dioxygenase</fullName>
    </recommendedName>
    <alternativeName>
        <fullName evidence="11">Acireductone dioxygenase (Fe(2+)-requiring)</fullName>
        <shortName evidence="11">ARD'</shortName>
        <shortName evidence="11">Fe-ARD</shortName>
        <ecNumber evidence="11">1.13.11.54</ecNumber>
    </alternativeName>
    <alternativeName>
        <fullName evidence="11">Acireductone dioxygenase (Ni(2+)-requiring)</fullName>
        <shortName evidence="11">ARD</shortName>
        <shortName evidence="11">Ni-ARD</shortName>
        <ecNumber evidence="11">1.13.11.53</ecNumber>
    </alternativeName>
</protein>
<dbReference type="GO" id="GO:0005506">
    <property type="term" value="F:iron ion binding"/>
    <property type="evidence" value="ECO:0007669"/>
    <property type="project" value="UniProtKB-UniRule"/>
</dbReference>
<dbReference type="InterPro" id="IPR004313">
    <property type="entry name" value="ARD"/>
</dbReference>
<dbReference type="GO" id="GO:0010308">
    <property type="term" value="F:acireductone dioxygenase (Ni2+-requiring) activity"/>
    <property type="evidence" value="ECO:0007669"/>
    <property type="project" value="UniProtKB-UniRule"/>
</dbReference>
<keyword evidence="6 11" id="KW-0223">Dioxygenase</keyword>
<dbReference type="Proteomes" id="UP001201812">
    <property type="component" value="Unassembled WGS sequence"/>
</dbReference>
<comment type="catalytic activity">
    <reaction evidence="1 11">
        <text>1,2-dihydroxy-5-(methylsulfanyl)pent-1-en-3-one + O2 = 4-methylsulfanyl-2-oxobutanoate + formate + 2 H(+)</text>
        <dbReference type="Rhea" id="RHEA:24504"/>
        <dbReference type="ChEBI" id="CHEBI:15378"/>
        <dbReference type="ChEBI" id="CHEBI:15379"/>
        <dbReference type="ChEBI" id="CHEBI:15740"/>
        <dbReference type="ChEBI" id="CHEBI:16723"/>
        <dbReference type="ChEBI" id="CHEBI:49252"/>
        <dbReference type="EC" id="1.13.11.54"/>
    </reaction>
</comment>
<dbReference type="InterPro" id="IPR027496">
    <property type="entry name" value="ARD_euk"/>
</dbReference>
<dbReference type="Gene3D" id="2.60.120.10">
    <property type="entry name" value="Jelly Rolls"/>
    <property type="match status" value="1"/>
</dbReference>
<gene>
    <name evidence="12" type="ORF">DdX_17800</name>
</gene>
<dbReference type="GO" id="GO:0019509">
    <property type="term" value="P:L-methionine salvage from methylthioadenosine"/>
    <property type="evidence" value="ECO:0007669"/>
    <property type="project" value="UniProtKB-UniRule"/>
</dbReference>
<evidence type="ECO:0000256" key="1">
    <source>
        <dbReference type="ARBA" id="ARBA00000428"/>
    </source>
</evidence>
<evidence type="ECO:0000256" key="4">
    <source>
        <dbReference type="ARBA" id="ARBA00022605"/>
    </source>
</evidence>
<evidence type="ECO:0000256" key="10">
    <source>
        <dbReference type="ARBA" id="ARBA00023242"/>
    </source>
</evidence>
<keyword evidence="10 11" id="KW-0539">Nucleus</keyword>
<dbReference type="SUPFAM" id="SSF51182">
    <property type="entry name" value="RmlC-like cupins"/>
    <property type="match status" value="1"/>
</dbReference>
<keyword evidence="9 11" id="KW-0486">Methionine biosynthesis</keyword>
<dbReference type="GO" id="GO:0005634">
    <property type="term" value="C:nucleus"/>
    <property type="evidence" value="ECO:0007669"/>
    <property type="project" value="UniProtKB-SubCell"/>
</dbReference>
<evidence type="ECO:0000256" key="6">
    <source>
        <dbReference type="ARBA" id="ARBA00022964"/>
    </source>
</evidence>
<keyword evidence="3 11" id="KW-0533">Nickel</keyword>
<evidence type="ECO:0000256" key="7">
    <source>
        <dbReference type="ARBA" id="ARBA00023002"/>
    </source>
</evidence>
<organism evidence="12 13">
    <name type="scientific">Ditylenchus destructor</name>
    <dbReference type="NCBI Taxonomy" id="166010"/>
    <lineage>
        <taxon>Eukaryota</taxon>
        <taxon>Metazoa</taxon>
        <taxon>Ecdysozoa</taxon>
        <taxon>Nematoda</taxon>
        <taxon>Chromadorea</taxon>
        <taxon>Rhabditida</taxon>
        <taxon>Tylenchina</taxon>
        <taxon>Tylenchomorpha</taxon>
        <taxon>Sphaerularioidea</taxon>
        <taxon>Anguinidae</taxon>
        <taxon>Anguininae</taxon>
        <taxon>Ditylenchus</taxon>
    </lineage>
</organism>
<dbReference type="EC" id="1.13.11.53" evidence="11"/>
<comment type="function">
    <text evidence="11">Catalyzes 2 different reactions between oxygen and the acireductone 1,2-dihydroxy-3-keto-5-methylthiopentene (DHK-MTPene) depending upon the metal bound in the active site. Fe-containing acireductone dioxygenase (Fe-ARD) produces formate and 2-keto-4-methylthiobutyrate (KMTB), the alpha-ketoacid precursor of methionine in the methionine recycle pathway. Ni-containing acireductone dioxygenase (Ni-ARD) produces methylthiopropionate, carbon monoxide and formate, and does not lie on the methionine recycle pathway.</text>
</comment>
<comment type="cofactor">
    <cofactor evidence="11">
        <name>Fe(2+)</name>
        <dbReference type="ChEBI" id="CHEBI:29033"/>
    </cofactor>
    <cofactor evidence="11">
        <name>Ni(2+)</name>
        <dbReference type="ChEBI" id="CHEBI:49786"/>
    </cofactor>
    <text evidence="11">Binds either 1 Fe or Ni cation per monomer. Iron-binding promotes an acireductone dioxygenase reaction producing 2-keto-4-methylthiobutyrate, while nickel-binding promotes an acireductone dioxygenase reaction producing 3-(methylsulfanyl)propanoate.</text>
</comment>
<reference evidence="12" key="1">
    <citation type="submission" date="2022-01" db="EMBL/GenBank/DDBJ databases">
        <title>Genome Sequence Resource for Two Populations of Ditylenchus destructor, the Migratory Endoparasitic Phytonematode.</title>
        <authorList>
            <person name="Zhang H."/>
            <person name="Lin R."/>
            <person name="Xie B."/>
        </authorList>
    </citation>
    <scope>NUCLEOTIDE SEQUENCE</scope>
    <source>
        <strain evidence="12">BazhouSP</strain>
    </source>
</reference>
<comment type="pathway">
    <text evidence="11">Amino-acid biosynthesis; L-methionine biosynthesis via salvage pathway; L-methionine from S-methyl-5-thio-alpha-D-ribose 1-phosphate: step 5/6.</text>
</comment>
<dbReference type="EC" id="1.13.11.54" evidence="11"/>
<dbReference type="FunFam" id="2.60.120.10:FF:000099">
    <property type="entry name" value="1,2-dihydroxy-3-keto-5-methylthiopentene dioxygenase"/>
    <property type="match status" value="1"/>
</dbReference>
<dbReference type="PANTHER" id="PTHR23418:SF0">
    <property type="entry name" value="ACIREDUCTONE DIOXYGENASE"/>
    <property type="match status" value="1"/>
</dbReference>
<dbReference type="GO" id="GO:0010309">
    <property type="term" value="F:acireductone dioxygenase [iron(II)-requiring] activity"/>
    <property type="evidence" value="ECO:0007669"/>
    <property type="project" value="UniProtKB-UniRule"/>
</dbReference>
<proteinExistence type="inferred from homology"/>
<keyword evidence="13" id="KW-1185">Reference proteome</keyword>
<dbReference type="GO" id="GO:0005737">
    <property type="term" value="C:cytoplasm"/>
    <property type="evidence" value="ECO:0007669"/>
    <property type="project" value="UniProtKB-SubCell"/>
</dbReference>
<dbReference type="CDD" id="cd02232">
    <property type="entry name" value="cupin_ARD"/>
    <property type="match status" value="1"/>
</dbReference>
<dbReference type="AlphaFoldDB" id="A0AAD4QYV0"/>
<evidence type="ECO:0000256" key="9">
    <source>
        <dbReference type="ARBA" id="ARBA00023167"/>
    </source>
</evidence>
<evidence type="ECO:0000256" key="5">
    <source>
        <dbReference type="ARBA" id="ARBA00022723"/>
    </source>
</evidence>